<dbReference type="RefSeq" id="XP_040763892.1">
    <property type="nucleotide sequence ID" value="XM_040907072.1"/>
</dbReference>
<sequence length="214" mass="23518">MRTALANGRDQYAGLETAVTELRAEKAGVDEWLEEPRLVINTQGVLSTDHVHCKGLEAPVFALEGFRQQLPQEQAVHADKHRVTDSVQLSAALSHGFALENGGGLFLCPVHAARGISAREYRSEAANPAWDFESWHHLHSSWNLLDFTVKRMSTPYRAASHHIGGVRFAGTSYQGLIGVIPSAELPAWTSNRPARRSWGENRQGGCEGRAREGT</sequence>
<name>A0A165E348_9APHY</name>
<reference evidence="2 3" key="1">
    <citation type="journal article" date="2016" name="Mol. Biol. Evol.">
        <title>Comparative Genomics of Early-Diverging Mushroom-Forming Fungi Provides Insights into the Origins of Lignocellulose Decay Capabilities.</title>
        <authorList>
            <person name="Nagy L.G."/>
            <person name="Riley R."/>
            <person name="Tritt A."/>
            <person name="Adam C."/>
            <person name="Daum C."/>
            <person name="Floudas D."/>
            <person name="Sun H."/>
            <person name="Yadav J.S."/>
            <person name="Pangilinan J."/>
            <person name="Larsson K.H."/>
            <person name="Matsuura K."/>
            <person name="Barry K."/>
            <person name="Labutti K."/>
            <person name="Kuo R."/>
            <person name="Ohm R.A."/>
            <person name="Bhattacharya S.S."/>
            <person name="Shirouzu T."/>
            <person name="Yoshinaga Y."/>
            <person name="Martin F.M."/>
            <person name="Grigoriev I.V."/>
            <person name="Hibbett D.S."/>
        </authorList>
    </citation>
    <scope>NUCLEOTIDE SEQUENCE [LARGE SCALE GENOMIC DNA]</scope>
    <source>
        <strain evidence="2 3">93-53</strain>
    </source>
</reference>
<evidence type="ECO:0000256" key="1">
    <source>
        <dbReference type="SAM" id="MobiDB-lite"/>
    </source>
</evidence>
<accession>A0A165E348</accession>
<gene>
    <name evidence="2" type="ORF">LAESUDRAFT_714511</name>
</gene>
<dbReference type="InParanoid" id="A0A165E348"/>
<organism evidence="2 3">
    <name type="scientific">Laetiporus sulphureus 93-53</name>
    <dbReference type="NCBI Taxonomy" id="1314785"/>
    <lineage>
        <taxon>Eukaryota</taxon>
        <taxon>Fungi</taxon>
        <taxon>Dikarya</taxon>
        <taxon>Basidiomycota</taxon>
        <taxon>Agaricomycotina</taxon>
        <taxon>Agaricomycetes</taxon>
        <taxon>Polyporales</taxon>
        <taxon>Laetiporus</taxon>
    </lineage>
</organism>
<feature type="region of interest" description="Disordered" evidence="1">
    <location>
        <begin position="191"/>
        <end position="214"/>
    </location>
</feature>
<dbReference type="GeneID" id="63824101"/>
<protein>
    <submittedName>
        <fullName evidence="2">Uncharacterized protein</fullName>
    </submittedName>
</protein>
<evidence type="ECO:0000313" key="3">
    <source>
        <dbReference type="Proteomes" id="UP000076871"/>
    </source>
</evidence>
<dbReference type="AlphaFoldDB" id="A0A165E348"/>
<proteinExistence type="predicted"/>
<keyword evidence="3" id="KW-1185">Reference proteome</keyword>
<dbReference type="Proteomes" id="UP000076871">
    <property type="component" value="Unassembled WGS sequence"/>
</dbReference>
<evidence type="ECO:0000313" key="2">
    <source>
        <dbReference type="EMBL" id="KZT06152.1"/>
    </source>
</evidence>
<dbReference type="EMBL" id="KV427626">
    <property type="protein sequence ID" value="KZT06152.1"/>
    <property type="molecule type" value="Genomic_DNA"/>
</dbReference>